<keyword evidence="2" id="KW-1185">Reference proteome</keyword>
<protein>
    <submittedName>
        <fullName evidence="1">Uncharacterized protein</fullName>
    </submittedName>
</protein>
<reference evidence="1 2" key="1">
    <citation type="submission" date="2021-06" db="EMBL/GenBank/DDBJ databases">
        <title>Caerostris darwini draft genome.</title>
        <authorList>
            <person name="Kono N."/>
            <person name="Arakawa K."/>
        </authorList>
    </citation>
    <scope>NUCLEOTIDE SEQUENCE [LARGE SCALE GENOMIC DNA]</scope>
</reference>
<dbReference type="EMBL" id="BPLQ01007815">
    <property type="protein sequence ID" value="GIY32496.1"/>
    <property type="molecule type" value="Genomic_DNA"/>
</dbReference>
<sequence>MNWNKCYVAQPTTIQKVKYLACCDVETALLRALVHHLLTHSESHTEKDYPIANIAHLREGNRLAHPFCLILCRLAFDEKEAFCNIRRGRWALLKRSHIR</sequence>
<dbReference type="AlphaFoldDB" id="A0AAV4SH48"/>
<evidence type="ECO:0000313" key="2">
    <source>
        <dbReference type="Proteomes" id="UP001054837"/>
    </source>
</evidence>
<comment type="caution">
    <text evidence="1">The sequence shown here is derived from an EMBL/GenBank/DDBJ whole genome shotgun (WGS) entry which is preliminary data.</text>
</comment>
<accession>A0AAV4SH48</accession>
<organism evidence="1 2">
    <name type="scientific">Caerostris darwini</name>
    <dbReference type="NCBI Taxonomy" id="1538125"/>
    <lineage>
        <taxon>Eukaryota</taxon>
        <taxon>Metazoa</taxon>
        <taxon>Ecdysozoa</taxon>
        <taxon>Arthropoda</taxon>
        <taxon>Chelicerata</taxon>
        <taxon>Arachnida</taxon>
        <taxon>Araneae</taxon>
        <taxon>Araneomorphae</taxon>
        <taxon>Entelegynae</taxon>
        <taxon>Araneoidea</taxon>
        <taxon>Araneidae</taxon>
        <taxon>Caerostris</taxon>
    </lineage>
</organism>
<proteinExistence type="predicted"/>
<dbReference type="Proteomes" id="UP001054837">
    <property type="component" value="Unassembled WGS sequence"/>
</dbReference>
<name>A0AAV4SH48_9ARAC</name>
<evidence type="ECO:0000313" key="1">
    <source>
        <dbReference type="EMBL" id="GIY32496.1"/>
    </source>
</evidence>
<gene>
    <name evidence="1" type="ORF">CDAR_125171</name>
</gene>